<dbReference type="EMBL" id="JAWNGC010000002">
    <property type="protein sequence ID" value="MDY5154589.1"/>
    <property type="molecule type" value="Genomic_DNA"/>
</dbReference>
<sequence>MTEIRRYSILTPFNNVKVVAGICALHSLAVQVCMTSAGVIVFRNLPVPVYDEWDIRQITGELPDDEPQNPSDNGALVAALLSSLSPYGVVLMDVNVDDSEEGFEPGVSGMVRARRFLEGEPGEEIASGLLLNGLDLDVENIVVGEGLPEDLDIISTADVTREDIEQIAGMLGEAPTDK</sequence>
<evidence type="ECO:0000313" key="2">
    <source>
        <dbReference type="Proteomes" id="UP001281731"/>
    </source>
</evidence>
<comment type="caution">
    <text evidence="1">The sequence shown here is derived from an EMBL/GenBank/DDBJ whole genome shotgun (WGS) entry which is preliminary data.</text>
</comment>
<reference evidence="1" key="1">
    <citation type="submission" date="2023-10" db="EMBL/GenBank/DDBJ databases">
        <title>Whole Genome based description of the genera Actinobaculum and Actinotignum reveals a complex phylogenetic relationship within the species included in the genus Actinotignum.</title>
        <authorList>
            <person name="Jensen C.S."/>
            <person name="Dargis R."/>
            <person name="Kemp M."/>
            <person name="Christensen J.J."/>
        </authorList>
    </citation>
    <scope>NUCLEOTIDE SEQUENCE</scope>
    <source>
        <strain evidence="1">SLA_B511</strain>
    </source>
</reference>
<evidence type="ECO:0008006" key="3">
    <source>
        <dbReference type="Google" id="ProtNLM"/>
    </source>
</evidence>
<dbReference type="Proteomes" id="UP001281731">
    <property type="component" value="Unassembled WGS sequence"/>
</dbReference>
<dbReference type="AlphaFoldDB" id="A0AAW9HUQ4"/>
<gene>
    <name evidence="1" type="ORF">R6G80_02465</name>
</gene>
<dbReference type="RefSeq" id="WP_320756341.1">
    <property type="nucleotide sequence ID" value="NZ_JAWNGC010000002.1"/>
</dbReference>
<proteinExistence type="predicted"/>
<protein>
    <recommendedName>
        <fullName evidence="3">BFN domain-containing protein</fullName>
    </recommendedName>
</protein>
<accession>A0AAW9HUQ4</accession>
<name>A0AAW9HUQ4_9ACTO</name>
<evidence type="ECO:0000313" key="1">
    <source>
        <dbReference type="EMBL" id="MDY5154589.1"/>
    </source>
</evidence>
<organism evidence="1 2">
    <name type="scientific">Actinotignum urinale</name>
    <dbReference type="NCBI Taxonomy" id="190146"/>
    <lineage>
        <taxon>Bacteria</taxon>
        <taxon>Bacillati</taxon>
        <taxon>Actinomycetota</taxon>
        <taxon>Actinomycetes</taxon>
        <taxon>Actinomycetales</taxon>
        <taxon>Actinomycetaceae</taxon>
        <taxon>Actinotignum</taxon>
    </lineage>
</organism>